<gene>
    <name evidence="2" type="ORF">GCM10009021_22240</name>
</gene>
<proteinExistence type="predicted"/>
<dbReference type="Pfam" id="PF24332">
    <property type="entry name" value="DUF7500"/>
    <property type="match status" value="1"/>
</dbReference>
<sequence length="149" mass="16056">MRLASTDNDCPTRSAMSDDAGRAASDPVRPADLELADDRVRRLDDDRYVVRVDDDADAGTDAVRESRESTSDGTNPLDDLDGAHALCAHARTETGEDALRVETNDVSRAFESFLRWYAGRVAPDEPPEVALAVLLSNASLDLAVDPGGR</sequence>
<evidence type="ECO:0000313" key="3">
    <source>
        <dbReference type="Proteomes" id="UP000608850"/>
    </source>
</evidence>
<feature type="region of interest" description="Disordered" evidence="1">
    <location>
        <begin position="1"/>
        <end position="32"/>
    </location>
</feature>
<protein>
    <submittedName>
        <fullName evidence="2">Uncharacterized protein</fullName>
    </submittedName>
</protein>
<comment type="caution">
    <text evidence="2">The sequence shown here is derived from an EMBL/GenBank/DDBJ whole genome shotgun (WGS) entry which is preliminary data.</text>
</comment>
<name>A0A830GDY1_9EURY</name>
<evidence type="ECO:0000313" key="2">
    <source>
        <dbReference type="EMBL" id="GGN20661.1"/>
    </source>
</evidence>
<accession>A0A830GDY1</accession>
<evidence type="ECO:0000256" key="1">
    <source>
        <dbReference type="SAM" id="MobiDB-lite"/>
    </source>
</evidence>
<feature type="compositionally biased region" description="Polar residues" evidence="1">
    <location>
        <begin position="1"/>
        <end position="15"/>
    </location>
</feature>
<dbReference type="Proteomes" id="UP000608850">
    <property type="component" value="Unassembled WGS sequence"/>
</dbReference>
<dbReference type="EMBL" id="BMOQ01000006">
    <property type="protein sequence ID" value="GGN20661.1"/>
    <property type="molecule type" value="Genomic_DNA"/>
</dbReference>
<feature type="region of interest" description="Disordered" evidence="1">
    <location>
        <begin position="54"/>
        <end position="80"/>
    </location>
</feature>
<dbReference type="AlphaFoldDB" id="A0A830GDY1"/>
<dbReference type="InterPro" id="IPR055923">
    <property type="entry name" value="DUF7500"/>
</dbReference>
<reference evidence="2 3" key="1">
    <citation type="journal article" date="2019" name="Int. J. Syst. Evol. Microbiol.">
        <title>The Global Catalogue of Microorganisms (GCM) 10K type strain sequencing project: providing services to taxonomists for standard genome sequencing and annotation.</title>
        <authorList>
            <consortium name="The Broad Institute Genomics Platform"/>
            <consortium name="The Broad Institute Genome Sequencing Center for Infectious Disease"/>
            <person name="Wu L."/>
            <person name="Ma J."/>
        </authorList>
    </citation>
    <scope>NUCLEOTIDE SEQUENCE [LARGE SCALE GENOMIC DNA]</scope>
    <source>
        <strain evidence="2 3">JCM 16331</strain>
    </source>
</reference>
<keyword evidence="3" id="KW-1185">Reference proteome</keyword>
<organism evidence="2 3">
    <name type="scientific">Halarchaeum nitratireducens</name>
    <dbReference type="NCBI Taxonomy" id="489913"/>
    <lineage>
        <taxon>Archaea</taxon>
        <taxon>Methanobacteriati</taxon>
        <taxon>Methanobacteriota</taxon>
        <taxon>Stenosarchaea group</taxon>
        <taxon>Halobacteria</taxon>
        <taxon>Halobacteriales</taxon>
        <taxon>Halobacteriaceae</taxon>
    </lineage>
</organism>